<evidence type="ECO:0000259" key="2">
    <source>
        <dbReference type="Pfam" id="PF14317"/>
    </source>
</evidence>
<evidence type="ECO:0000256" key="1">
    <source>
        <dbReference type="SAM" id="Phobius"/>
    </source>
</evidence>
<dbReference type="InterPro" id="IPR025588">
    <property type="entry name" value="YcxB-like_C"/>
</dbReference>
<dbReference type="EMBL" id="JAJEPX010000007">
    <property type="protein sequence ID" value="MCC2176302.1"/>
    <property type="molecule type" value="Genomic_DNA"/>
</dbReference>
<proteinExistence type="predicted"/>
<feature type="transmembrane region" description="Helical" evidence="1">
    <location>
        <begin position="35"/>
        <end position="52"/>
    </location>
</feature>
<feature type="transmembrane region" description="Helical" evidence="1">
    <location>
        <begin position="58"/>
        <end position="78"/>
    </location>
</feature>
<accession>A0AAW4VXV4</accession>
<name>A0AAW4VXV4_9FIRM</name>
<evidence type="ECO:0000313" key="3">
    <source>
        <dbReference type="EMBL" id="MCC2176302.1"/>
    </source>
</evidence>
<reference evidence="3 4" key="1">
    <citation type="submission" date="2021-10" db="EMBL/GenBank/DDBJ databases">
        <title>Anaerobic single-cell dispensing facilitates the cultivation of human gut bacteria.</title>
        <authorList>
            <person name="Afrizal A."/>
        </authorList>
    </citation>
    <scope>NUCLEOTIDE SEQUENCE [LARGE SCALE GENOMIC DNA]</scope>
    <source>
        <strain evidence="3 4">CLA-AA-H270</strain>
    </source>
</reference>
<dbReference type="AlphaFoldDB" id="A0AAW4VXV4"/>
<organism evidence="3 4">
    <name type="scientific">Agathobaculum butyriciproducens</name>
    <dbReference type="NCBI Taxonomy" id="1628085"/>
    <lineage>
        <taxon>Bacteria</taxon>
        <taxon>Bacillati</taxon>
        <taxon>Bacillota</taxon>
        <taxon>Clostridia</taxon>
        <taxon>Eubacteriales</taxon>
        <taxon>Butyricicoccaceae</taxon>
        <taxon>Agathobaculum</taxon>
    </lineage>
</organism>
<protein>
    <submittedName>
        <fullName evidence="3">YcxB family protein</fullName>
    </submittedName>
</protein>
<keyword evidence="4" id="KW-1185">Reference proteome</keyword>
<evidence type="ECO:0000313" key="4">
    <source>
        <dbReference type="Proteomes" id="UP001298753"/>
    </source>
</evidence>
<dbReference type="RefSeq" id="WP_161274142.1">
    <property type="nucleotide sequence ID" value="NZ_JAJEPX010000007.1"/>
</dbReference>
<keyword evidence="1" id="KW-1133">Transmembrane helix</keyword>
<dbReference type="GeneID" id="98659583"/>
<dbReference type="Proteomes" id="UP001298753">
    <property type="component" value="Unassembled WGS sequence"/>
</dbReference>
<keyword evidence="1" id="KW-0472">Membrane</keyword>
<sequence>MELHYDITKQDFIDFNLNYYNNNAIVQRSIRTMRIATAAIVILGGSALMYWLHTLTPVSIAVYVALAAVCFWGTPRYMRHKMIKNIEKILRNAKNKQLCGPKTLTLRESEFELSGENEDTVYQYSAVQRTATDDKHYYIFVDEFSAVIVPFSAFENDAQKQEFYNKVTANIADEALKC</sequence>
<dbReference type="Pfam" id="PF14317">
    <property type="entry name" value="YcxB"/>
    <property type="match status" value="1"/>
</dbReference>
<feature type="domain" description="YcxB-like C-terminal" evidence="2">
    <location>
        <begin position="108"/>
        <end position="165"/>
    </location>
</feature>
<gene>
    <name evidence="3" type="ORF">LKD22_04035</name>
</gene>
<comment type="caution">
    <text evidence="3">The sequence shown here is derived from an EMBL/GenBank/DDBJ whole genome shotgun (WGS) entry which is preliminary data.</text>
</comment>
<keyword evidence="1" id="KW-0812">Transmembrane</keyword>